<accession>A0AAE3IHC7</accession>
<evidence type="ECO:0000313" key="1">
    <source>
        <dbReference type="EMBL" id="MCU6704357.1"/>
    </source>
</evidence>
<organism evidence="1 2">
    <name type="scientific">Hominimerdicola aceti</name>
    <dbReference type="NCBI Taxonomy" id="2981726"/>
    <lineage>
        <taxon>Bacteria</taxon>
        <taxon>Bacillati</taxon>
        <taxon>Bacillota</taxon>
        <taxon>Clostridia</taxon>
        <taxon>Eubacteriales</taxon>
        <taxon>Oscillospiraceae</taxon>
        <taxon>Hominimerdicola</taxon>
    </lineage>
</organism>
<comment type="caution">
    <text evidence="1">The sequence shown here is derived from an EMBL/GenBank/DDBJ whole genome shotgun (WGS) entry which is preliminary data.</text>
</comment>
<dbReference type="AlphaFoldDB" id="A0AAE3IHC7"/>
<keyword evidence="2" id="KW-1185">Reference proteome</keyword>
<dbReference type="Proteomes" id="UP001208131">
    <property type="component" value="Unassembled WGS sequence"/>
</dbReference>
<sequence length="69" mass="8045">MTVKEFCEKASSNIDNIDVELYEVNEDTTLCTTIGEMSRNDGLREEWKNAEIEGWFIDDEEHFILSVIK</sequence>
<dbReference type="RefSeq" id="WP_267300113.1">
    <property type="nucleotide sequence ID" value="NZ_JAOQJZ010000001.1"/>
</dbReference>
<evidence type="ECO:0000313" key="2">
    <source>
        <dbReference type="Proteomes" id="UP001208131"/>
    </source>
</evidence>
<protein>
    <submittedName>
        <fullName evidence="1">Uncharacterized protein</fullName>
    </submittedName>
</protein>
<reference evidence="1 2" key="1">
    <citation type="journal article" date="2021" name="ISME Commun">
        <title>Automated analysis of genomic sequences facilitates high-throughput and comprehensive description of bacteria.</title>
        <authorList>
            <person name="Hitch T.C.A."/>
        </authorList>
    </citation>
    <scope>NUCLEOTIDE SEQUENCE [LARGE SCALE GENOMIC DNA]</scope>
    <source>
        <strain evidence="1 2">Sanger_31</strain>
    </source>
</reference>
<gene>
    <name evidence="1" type="ORF">OCV57_00240</name>
</gene>
<proteinExistence type="predicted"/>
<dbReference type="EMBL" id="JAOQJZ010000001">
    <property type="protein sequence ID" value="MCU6704357.1"/>
    <property type="molecule type" value="Genomic_DNA"/>
</dbReference>
<name>A0AAE3IHC7_9FIRM</name>